<name>Q74MY1_NANEQ</name>
<dbReference type="SUPFAM" id="SSF143437">
    <property type="entry name" value="THUMP domain-like"/>
    <property type="match status" value="1"/>
</dbReference>
<evidence type="ECO:0000256" key="3">
    <source>
        <dbReference type="ARBA" id="ARBA00022679"/>
    </source>
</evidence>
<evidence type="ECO:0000256" key="1">
    <source>
        <dbReference type="ARBA" id="ARBA00022490"/>
    </source>
</evidence>
<evidence type="ECO:0000256" key="2">
    <source>
        <dbReference type="ARBA" id="ARBA00022555"/>
    </source>
</evidence>
<dbReference type="Proteomes" id="UP000000578">
    <property type="component" value="Chromosome"/>
</dbReference>
<reference evidence="10 11" key="1">
    <citation type="journal article" date="2003" name="Proc. Natl. Acad. Sci. U.S.A.">
        <title>The genome of Nanoarchaeum equitans: insights into early archaeal evolution and derived parasitism.</title>
        <authorList>
            <person name="Waters E."/>
            <person name="Hohn M.J."/>
            <person name="Ahel I."/>
            <person name="Graham D.E."/>
            <person name="Adams M.D."/>
            <person name="Barnstead M."/>
            <person name="Beeson K.Y."/>
            <person name="Bibbs L."/>
            <person name="Bolanos R."/>
            <person name="Keller M."/>
            <person name="Kretz K."/>
            <person name="Lin X."/>
            <person name="Mathur E."/>
            <person name="Ni J."/>
            <person name="Podar M."/>
            <person name="Richardson T."/>
            <person name="Sutton G.G."/>
            <person name="Simon M."/>
            <person name="Soll D."/>
            <person name="Stetter K.O."/>
            <person name="Short J.M."/>
            <person name="Noordewier M."/>
        </authorList>
    </citation>
    <scope>NUCLEOTIDE SEQUENCE [LARGE SCALE GENOMIC DNA]</scope>
    <source>
        <strain evidence="10 11">Kin4-M</strain>
    </source>
</reference>
<evidence type="ECO:0000256" key="8">
    <source>
        <dbReference type="HAMAP-Rule" id="MF_00021"/>
    </source>
</evidence>
<proteinExistence type="inferred from homology"/>
<dbReference type="GO" id="GO:0009228">
    <property type="term" value="P:thiamine biosynthetic process"/>
    <property type="evidence" value="ECO:0007669"/>
    <property type="project" value="UniProtKB-KW"/>
</dbReference>
<dbReference type="GO" id="GO:0140741">
    <property type="term" value="F:tRNA-uracil-4 sulfurtransferase activity"/>
    <property type="evidence" value="ECO:0007669"/>
    <property type="project" value="UniProtKB-EC"/>
</dbReference>
<dbReference type="Pfam" id="PF02926">
    <property type="entry name" value="THUMP"/>
    <property type="match status" value="1"/>
</dbReference>
<comment type="pathway">
    <text evidence="8">Cofactor biosynthesis; thiamine diphosphate biosynthesis.</text>
</comment>
<dbReference type="SUPFAM" id="SSF52402">
    <property type="entry name" value="Adenine nucleotide alpha hydrolases-like"/>
    <property type="match status" value="1"/>
</dbReference>
<dbReference type="InterPro" id="IPR004114">
    <property type="entry name" value="THUMP_dom"/>
</dbReference>
<sequence length="433" mass="49721">MFYNAVLASWGEIFLKGERSKKGLLKLLIKDIKRKVPYDVLKIDRGLFIFKGDVGEIIRKLKLVPGINKIYPALEVEKDLESIKKYALELAKRLPRKTFKIKVIRADKNFPYNSLEIAKIVGSYIEKNSDKKVNLKNPDNIIRINIRDKVYIYYSEEKGLGGLPYGSEGKALSLFSGGFDSTLTAIFAIKRGVIPIIVYFNPFDDFIEKTVYEVYEKIKEFSPDSIFISIPFSEVYYQLLMNVEEKYRQILLKIIMHKTAKALAKKLGLKSIFIGESIGQKSTQTLKSLETIDSLTLDSISVFRPIAGLDKEEVIEYIRELGLYDYVIKVKEMCALGRKTVIEPKEEIIKKWLDKIDINIDSLIKEAKTNLPIKSYEEELDYCENPISIWKFIRTKKGDCIYCKEGTLALTLKKALKKRGIEIKAMKSLPITD</sequence>
<dbReference type="InterPro" id="IPR014729">
    <property type="entry name" value="Rossmann-like_a/b/a_fold"/>
</dbReference>
<evidence type="ECO:0000256" key="4">
    <source>
        <dbReference type="ARBA" id="ARBA00022741"/>
    </source>
</evidence>
<comment type="function">
    <text evidence="8">Catalyzes the ATP-dependent transfer of a sulfur to tRNA to produce 4-thiouridine in position 8 of tRNAs, which functions as a near-UV photosensor. Also catalyzes the transfer of sulfur to the sulfur carrier protein ThiS, forming ThiS-thiocarboxylate. This is a step in the synthesis of thiazole, in the thiamine biosynthesis pathway. The sulfur is donated as persulfide by IscS.</text>
</comment>
<dbReference type="SMART" id="SM00981">
    <property type="entry name" value="THUMP"/>
    <property type="match status" value="1"/>
</dbReference>
<dbReference type="PROSITE" id="PS51165">
    <property type="entry name" value="THUMP"/>
    <property type="match status" value="1"/>
</dbReference>
<keyword evidence="2 8" id="KW-0820">tRNA-binding</keyword>
<dbReference type="PANTHER" id="PTHR43209">
    <property type="entry name" value="TRNA SULFURTRANSFERASE"/>
    <property type="match status" value="1"/>
</dbReference>
<dbReference type="GO" id="GO:0005829">
    <property type="term" value="C:cytosol"/>
    <property type="evidence" value="ECO:0007669"/>
    <property type="project" value="TreeGrafter"/>
</dbReference>
<feature type="binding site" evidence="8">
    <location>
        <position position="275"/>
    </location>
    <ligand>
        <name>ATP</name>
        <dbReference type="ChEBI" id="CHEBI:30616"/>
    </ligand>
</feature>
<evidence type="ECO:0000259" key="9">
    <source>
        <dbReference type="PROSITE" id="PS51165"/>
    </source>
</evidence>
<dbReference type="AlphaFoldDB" id="Q74MY1"/>
<accession>Q74MY1</accession>
<dbReference type="GO" id="GO:0000049">
    <property type="term" value="F:tRNA binding"/>
    <property type="evidence" value="ECO:0007669"/>
    <property type="project" value="UniProtKB-UniRule"/>
</dbReference>
<feature type="binding site" evidence="8">
    <location>
        <begin position="174"/>
        <end position="175"/>
    </location>
    <ligand>
        <name>ATP</name>
        <dbReference type="ChEBI" id="CHEBI:30616"/>
    </ligand>
</feature>
<dbReference type="EMBL" id="AE017199">
    <property type="protein sequence ID" value="AAR39269.1"/>
    <property type="molecule type" value="Genomic_DNA"/>
</dbReference>
<dbReference type="UniPathway" id="UPA00060"/>
<dbReference type="GO" id="GO:0002937">
    <property type="term" value="P:tRNA 4-thiouridine biosynthesis"/>
    <property type="evidence" value="ECO:0007669"/>
    <property type="project" value="TreeGrafter"/>
</dbReference>
<feature type="domain" description="THUMP" evidence="9">
    <location>
        <begin position="55"/>
        <end position="157"/>
    </location>
</feature>
<feature type="binding site" evidence="8">
    <location>
        <position position="284"/>
    </location>
    <ligand>
        <name>ATP</name>
        <dbReference type="ChEBI" id="CHEBI:30616"/>
    </ligand>
</feature>
<feature type="binding site" evidence="8">
    <location>
        <position position="253"/>
    </location>
    <ligand>
        <name>ATP</name>
        <dbReference type="ChEBI" id="CHEBI:30616"/>
    </ligand>
</feature>
<evidence type="ECO:0000256" key="6">
    <source>
        <dbReference type="ARBA" id="ARBA00022884"/>
    </source>
</evidence>
<gene>
    <name evidence="8" type="primary">thiI</name>
    <name evidence="10" type="ordered locus">NEQ423</name>
</gene>
<evidence type="ECO:0000313" key="11">
    <source>
        <dbReference type="Proteomes" id="UP000000578"/>
    </source>
</evidence>
<evidence type="ECO:0000313" key="10">
    <source>
        <dbReference type="EMBL" id="AAR39269.1"/>
    </source>
</evidence>
<evidence type="ECO:0000256" key="7">
    <source>
        <dbReference type="ARBA" id="ARBA00022977"/>
    </source>
</evidence>
<dbReference type="GO" id="GO:0052837">
    <property type="term" value="P:thiazole biosynthetic process"/>
    <property type="evidence" value="ECO:0007669"/>
    <property type="project" value="TreeGrafter"/>
</dbReference>
<keyword evidence="5 8" id="KW-0067">ATP-binding</keyword>
<keyword evidence="3 8" id="KW-0808">Transferase</keyword>
<protein>
    <recommendedName>
        <fullName evidence="8">Probable tRNA sulfurtransferase</fullName>
        <ecNumber evidence="8">2.8.1.4</ecNumber>
    </recommendedName>
    <alternativeName>
        <fullName evidence="8">Sulfur carrier protein ThiS sulfurtransferase</fullName>
    </alternativeName>
    <alternativeName>
        <fullName evidence="8">Thiamine biosynthesis protein ThiI</fullName>
    </alternativeName>
    <alternativeName>
        <fullName evidence="8">tRNA 4-thiouridine synthase</fullName>
    </alternativeName>
</protein>
<dbReference type="EnsemblBacteria" id="AAR39269">
    <property type="protein sequence ID" value="AAR39269"/>
    <property type="gene ID" value="NEQ423"/>
</dbReference>
<dbReference type="KEGG" id="neq:NEQ423"/>
<comment type="similarity">
    <text evidence="8">Belongs to the ThiI family.</text>
</comment>
<keyword evidence="7 8" id="KW-0784">Thiamine biosynthesis</keyword>
<keyword evidence="4 8" id="KW-0547">Nucleotide-binding</keyword>
<dbReference type="InterPro" id="IPR003720">
    <property type="entry name" value="tRNA_STrfase"/>
</dbReference>
<dbReference type="Pfam" id="PF02568">
    <property type="entry name" value="ThiI"/>
    <property type="match status" value="1"/>
</dbReference>
<dbReference type="HAMAP" id="MF_00021">
    <property type="entry name" value="ThiI"/>
    <property type="match status" value="1"/>
</dbReference>
<organism evidence="10 11">
    <name type="scientific">Nanoarchaeum equitans (strain Kin4-M)</name>
    <dbReference type="NCBI Taxonomy" id="228908"/>
    <lineage>
        <taxon>Archaea</taxon>
        <taxon>Nanobdellota</taxon>
        <taxon>Candidatus Nanoarchaeia</taxon>
        <taxon>Nanoarchaeales</taxon>
        <taxon>Nanoarchaeaceae</taxon>
        <taxon>Nanoarchaeum</taxon>
    </lineage>
</organism>
<dbReference type="InterPro" id="IPR050102">
    <property type="entry name" value="tRNA_sulfurtransferase_ThiI"/>
</dbReference>
<dbReference type="Gene3D" id="3.30.2130.30">
    <property type="match status" value="1"/>
</dbReference>
<comment type="subcellular location">
    <subcellularLocation>
        <location evidence="8">Cytoplasm</location>
    </subcellularLocation>
</comment>
<keyword evidence="6 8" id="KW-0694">RNA-binding</keyword>
<keyword evidence="11" id="KW-1185">Reference proteome</keyword>
<comment type="catalytic activity">
    <reaction evidence="8">
        <text>[ThiS sulfur-carrier protein]-C-terminal Gly-Gly-AMP + S-sulfanyl-L-cysteinyl-[cysteine desulfurase] + AH2 = [ThiS sulfur-carrier protein]-C-terminal-Gly-aminoethanethioate + L-cysteinyl-[cysteine desulfurase] + A + AMP + 2 H(+)</text>
        <dbReference type="Rhea" id="RHEA:43340"/>
        <dbReference type="Rhea" id="RHEA-COMP:12157"/>
        <dbReference type="Rhea" id="RHEA-COMP:12158"/>
        <dbReference type="Rhea" id="RHEA-COMP:12910"/>
        <dbReference type="Rhea" id="RHEA-COMP:19908"/>
        <dbReference type="ChEBI" id="CHEBI:13193"/>
        <dbReference type="ChEBI" id="CHEBI:15378"/>
        <dbReference type="ChEBI" id="CHEBI:17499"/>
        <dbReference type="ChEBI" id="CHEBI:29950"/>
        <dbReference type="ChEBI" id="CHEBI:61963"/>
        <dbReference type="ChEBI" id="CHEBI:90618"/>
        <dbReference type="ChEBI" id="CHEBI:232372"/>
        <dbReference type="ChEBI" id="CHEBI:456215"/>
    </reaction>
</comment>
<dbReference type="GO" id="GO:0004810">
    <property type="term" value="F:CCA tRNA nucleotidyltransferase activity"/>
    <property type="evidence" value="ECO:0007669"/>
    <property type="project" value="InterPro"/>
</dbReference>
<dbReference type="HOGENOM" id="CLU_037952_4_1_2"/>
<keyword evidence="1 8" id="KW-0963">Cytoplasm</keyword>
<dbReference type="GO" id="GO:0009229">
    <property type="term" value="P:thiamine diphosphate biosynthetic process"/>
    <property type="evidence" value="ECO:0007669"/>
    <property type="project" value="UniProtKB-UniRule"/>
</dbReference>
<dbReference type="STRING" id="228908.NEQ423"/>
<comment type="catalytic activity">
    <reaction evidence="8">
        <text>[ThiI sulfur-carrier protein]-S-sulfanyl-L-cysteine + a uridine in tRNA + 2 reduced [2Fe-2S]-[ferredoxin] + ATP + H(+) = [ThiI sulfur-carrier protein]-L-cysteine + a 4-thiouridine in tRNA + 2 oxidized [2Fe-2S]-[ferredoxin] + AMP + diphosphate</text>
        <dbReference type="Rhea" id="RHEA:24176"/>
        <dbReference type="Rhea" id="RHEA-COMP:10000"/>
        <dbReference type="Rhea" id="RHEA-COMP:10001"/>
        <dbReference type="Rhea" id="RHEA-COMP:13337"/>
        <dbReference type="Rhea" id="RHEA-COMP:13338"/>
        <dbReference type="Rhea" id="RHEA-COMP:13339"/>
        <dbReference type="Rhea" id="RHEA-COMP:13340"/>
        <dbReference type="ChEBI" id="CHEBI:15378"/>
        <dbReference type="ChEBI" id="CHEBI:29950"/>
        <dbReference type="ChEBI" id="CHEBI:30616"/>
        <dbReference type="ChEBI" id="CHEBI:33019"/>
        <dbReference type="ChEBI" id="CHEBI:33737"/>
        <dbReference type="ChEBI" id="CHEBI:33738"/>
        <dbReference type="ChEBI" id="CHEBI:61963"/>
        <dbReference type="ChEBI" id="CHEBI:65315"/>
        <dbReference type="ChEBI" id="CHEBI:136798"/>
        <dbReference type="ChEBI" id="CHEBI:456215"/>
        <dbReference type="EC" id="2.8.1.4"/>
    </reaction>
</comment>
<dbReference type="GO" id="GO:0005524">
    <property type="term" value="F:ATP binding"/>
    <property type="evidence" value="ECO:0007669"/>
    <property type="project" value="UniProtKB-UniRule"/>
</dbReference>
<dbReference type="EC" id="2.8.1.4" evidence="8"/>
<dbReference type="CDD" id="cd11716">
    <property type="entry name" value="THUMP_ThiI"/>
    <property type="match status" value="1"/>
</dbReference>
<dbReference type="InterPro" id="IPR049962">
    <property type="entry name" value="THUMP_ThiI"/>
</dbReference>
<dbReference type="Gene3D" id="3.40.50.620">
    <property type="entry name" value="HUPs"/>
    <property type="match status" value="1"/>
</dbReference>
<evidence type="ECO:0000256" key="5">
    <source>
        <dbReference type="ARBA" id="ARBA00022840"/>
    </source>
</evidence>
<feature type="binding site" evidence="8">
    <location>
        <begin position="199"/>
        <end position="200"/>
    </location>
    <ligand>
        <name>ATP</name>
        <dbReference type="ChEBI" id="CHEBI:30616"/>
    </ligand>
</feature>
<dbReference type="InterPro" id="IPR020536">
    <property type="entry name" value="ThiI_AANH"/>
</dbReference>
<dbReference type="PANTHER" id="PTHR43209:SF1">
    <property type="entry name" value="TRNA SULFURTRANSFERASE"/>
    <property type="match status" value="1"/>
</dbReference>